<proteinExistence type="predicted"/>
<gene>
    <name evidence="1" type="ORF">UFOVP1384_19</name>
</gene>
<protein>
    <submittedName>
        <fullName evidence="1">Uncharacterized protein</fullName>
    </submittedName>
</protein>
<name>A0A6J5S656_9CAUD</name>
<accession>A0A6J5S656</accession>
<evidence type="ECO:0000313" key="1">
    <source>
        <dbReference type="EMBL" id="CAB4204014.1"/>
    </source>
</evidence>
<reference evidence="1" key="1">
    <citation type="submission" date="2020-05" db="EMBL/GenBank/DDBJ databases">
        <authorList>
            <person name="Chiriac C."/>
            <person name="Salcher M."/>
            <person name="Ghai R."/>
            <person name="Kavagutti S V."/>
        </authorList>
    </citation>
    <scope>NUCLEOTIDE SEQUENCE</scope>
</reference>
<dbReference type="EMBL" id="LR797341">
    <property type="protein sequence ID" value="CAB4204014.1"/>
    <property type="molecule type" value="Genomic_DNA"/>
</dbReference>
<organism evidence="1">
    <name type="scientific">uncultured Caudovirales phage</name>
    <dbReference type="NCBI Taxonomy" id="2100421"/>
    <lineage>
        <taxon>Viruses</taxon>
        <taxon>Duplodnaviria</taxon>
        <taxon>Heunggongvirae</taxon>
        <taxon>Uroviricota</taxon>
        <taxon>Caudoviricetes</taxon>
        <taxon>Peduoviridae</taxon>
        <taxon>Maltschvirus</taxon>
        <taxon>Maltschvirus maltsch</taxon>
    </lineage>
</organism>
<sequence length="70" mass="8338">MTPKEKAKELYLRYTDALNIRDLQTTANPFAKQCVLIAVDEILEIELLVESVDDYYLRYWQEVKQEIENL</sequence>